<protein>
    <recommendedName>
        <fullName evidence="7">Protein kinase domain-containing protein</fullName>
    </recommendedName>
</protein>
<dbReference type="EMBL" id="GIBP01005487">
    <property type="protein sequence ID" value="NDV34456.1"/>
    <property type="molecule type" value="Transcribed_RNA"/>
</dbReference>
<keyword evidence="3 4" id="KW-0067">ATP-binding</keyword>
<keyword evidence="1 5" id="KW-0723">Serine/threonine-protein kinase</keyword>
<dbReference type="PANTHER" id="PTHR44329:SF243">
    <property type="entry name" value="DUAL SPECIFICITY PROTEIN KINASE SHKB"/>
    <property type="match status" value="1"/>
</dbReference>
<dbReference type="InterPro" id="IPR017441">
    <property type="entry name" value="Protein_kinase_ATP_BS"/>
</dbReference>
<comment type="similarity">
    <text evidence="5">Belongs to the protein kinase superfamily.</text>
</comment>
<dbReference type="EMBL" id="GIBP01005490">
    <property type="protein sequence ID" value="NDV34459.1"/>
    <property type="molecule type" value="Transcribed_RNA"/>
</dbReference>
<sequence length="277" mass="31862">MVQLAQKLEGIEGSLNEMNQEMTNLLLQHAKQFSPGLISTIESKLQVESSMRDYYYNLYTENYNQKQAWRNEVLERLKKRNLKQENKASCIQFLGASEFFKQLDRHPFLRSDHGFGPFELEVSEIRVTTQKLGSGAFGEVYKGFCRGKEVAVKTFKRTNELSPTVINEFFKECSIMRSLSHTNILLFMGACIVPGHYQLVTEIAPNGSLDTLLHKQKNQCLHFSRKIRMAREIAEGMTWLHMQNPPLLHLDLKPANILVPISISMSFNDIFPFNTPI</sequence>
<name>A0A6B2LBQ7_9EUKA</name>
<keyword evidence="6" id="KW-0175">Coiled coil</keyword>
<evidence type="ECO:0000256" key="4">
    <source>
        <dbReference type="PROSITE-ProRule" id="PRU10141"/>
    </source>
</evidence>
<feature type="coiled-coil region" evidence="6">
    <location>
        <begin position="1"/>
        <end position="28"/>
    </location>
</feature>
<dbReference type="PROSITE" id="PS00108">
    <property type="entry name" value="PROTEIN_KINASE_ST"/>
    <property type="match status" value="1"/>
</dbReference>
<keyword evidence="1 5" id="KW-0418">Kinase</keyword>
<evidence type="ECO:0000256" key="1">
    <source>
        <dbReference type="ARBA" id="ARBA00022527"/>
    </source>
</evidence>
<evidence type="ECO:0000313" key="8">
    <source>
        <dbReference type="EMBL" id="NDV34456.1"/>
    </source>
</evidence>
<dbReference type="SMART" id="SM00220">
    <property type="entry name" value="S_TKc"/>
    <property type="match status" value="1"/>
</dbReference>
<organism evidence="8">
    <name type="scientific">Arcella intermedia</name>
    <dbReference type="NCBI Taxonomy" id="1963864"/>
    <lineage>
        <taxon>Eukaryota</taxon>
        <taxon>Amoebozoa</taxon>
        <taxon>Tubulinea</taxon>
        <taxon>Elardia</taxon>
        <taxon>Arcellinida</taxon>
        <taxon>Sphaerothecina</taxon>
        <taxon>Arcellidae</taxon>
        <taxon>Arcella</taxon>
    </lineage>
</organism>
<dbReference type="PROSITE" id="PS00107">
    <property type="entry name" value="PROTEIN_KINASE_ATP"/>
    <property type="match status" value="1"/>
</dbReference>
<evidence type="ECO:0000259" key="7">
    <source>
        <dbReference type="PROSITE" id="PS50011"/>
    </source>
</evidence>
<dbReference type="PANTHER" id="PTHR44329">
    <property type="entry name" value="SERINE/THREONINE-PROTEIN KINASE TNNI3K-RELATED"/>
    <property type="match status" value="1"/>
</dbReference>
<dbReference type="InterPro" id="IPR001245">
    <property type="entry name" value="Ser-Thr/Tyr_kinase_cat_dom"/>
</dbReference>
<evidence type="ECO:0000256" key="2">
    <source>
        <dbReference type="ARBA" id="ARBA00022741"/>
    </source>
</evidence>
<feature type="domain" description="Protein kinase" evidence="7">
    <location>
        <begin position="126"/>
        <end position="277"/>
    </location>
</feature>
<evidence type="ECO:0000256" key="5">
    <source>
        <dbReference type="RuleBase" id="RU000304"/>
    </source>
</evidence>
<reference evidence="8" key="1">
    <citation type="journal article" date="2020" name="J. Eukaryot. Microbiol.">
        <title>De novo Sequencing, Assembly and Annotation of the Transcriptome for the Free-Living Testate Amoeba Arcella intermedia.</title>
        <authorList>
            <person name="Ribeiro G.M."/>
            <person name="Porfirio-Sousa A.L."/>
            <person name="Maurer-Alcala X.X."/>
            <person name="Katz L.A."/>
            <person name="Lahr D.J.G."/>
        </authorList>
    </citation>
    <scope>NUCLEOTIDE SEQUENCE</scope>
</reference>
<evidence type="ECO:0000256" key="6">
    <source>
        <dbReference type="SAM" id="Coils"/>
    </source>
</evidence>
<dbReference type="GO" id="GO:0005524">
    <property type="term" value="F:ATP binding"/>
    <property type="evidence" value="ECO:0007669"/>
    <property type="project" value="UniProtKB-UniRule"/>
</dbReference>
<dbReference type="InterPro" id="IPR000719">
    <property type="entry name" value="Prot_kinase_dom"/>
</dbReference>
<keyword evidence="2 4" id="KW-0547">Nucleotide-binding</keyword>
<dbReference type="InterPro" id="IPR011009">
    <property type="entry name" value="Kinase-like_dom_sf"/>
</dbReference>
<dbReference type="AlphaFoldDB" id="A0A6B2LBQ7"/>
<dbReference type="GO" id="GO:0004674">
    <property type="term" value="F:protein serine/threonine kinase activity"/>
    <property type="evidence" value="ECO:0007669"/>
    <property type="project" value="UniProtKB-KW"/>
</dbReference>
<dbReference type="InterPro" id="IPR008271">
    <property type="entry name" value="Ser/Thr_kinase_AS"/>
</dbReference>
<accession>A0A6B2LBQ7</accession>
<dbReference type="Gene3D" id="1.10.510.10">
    <property type="entry name" value="Transferase(Phosphotransferase) domain 1"/>
    <property type="match status" value="1"/>
</dbReference>
<keyword evidence="1 5" id="KW-0808">Transferase</keyword>
<dbReference type="SUPFAM" id="SSF56112">
    <property type="entry name" value="Protein kinase-like (PK-like)"/>
    <property type="match status" value="1"/>
</dbReference>
<dbReference type="InterPro" id="IPR051681">
    <property type="entry name" value="Ser/Thr_Kinases-Pseudokinases"/>
</dbReference>
<dbReference type="PROSITE" id="PS50011">
    <property type="entry name" value="PROTEIN_KINASE_DOM"/>
    <property type="match status" value="1"/>
</dbReference>
<evidence type="ECO:0000256" key="3">
    <source>
        <dbReference type="ARBA" id="ARBA00022840"/>
    </source>
</evidence>
<dbReference type="Pfam" id="PF07714">
    <property type="entry name" value="PK_Tyr_Ser-Thr"/>
    <property type="match status" value="1"/>
</dbReference>
<feature type="binding site" evidence="4">
    <location>
        <position position="153"/>
    </location>
    <ligand>
        <name>ATP</name>
        <dbReference type="ChEBI" id="CHEBI:30616"/>
    </ligand>
</feature>
<proteinExistence type="inferred from homology"/>